<dbReference type="NCBIfam" id="TIGR00377">
    <property type="entry name" value="ant_ant_sig"/>
    <property type="match status" value="1"/>
</dbReference>
<dbReference type="GO" id="GO:0045152">
    <property type="term" value="F:antisigma factor binding"/>
    <property type="evidence" value="ECO:0007669"/>
    <property type="project" value="InterPro"/>
</dbReference>
<dbReference type="SUPFAM" id="SSF52091">
    <property type="entry name" value="SpoIIaa-like"/>
    <property type="match status" value="1"/>
</dbReference>
<dbReference type="Proteomes" id="UP000244016">
    <property type="component" value="Unassembled WGS sequence"/>
</dbReference>
<feature type="domain" description="STAS" evidence="7">
    <location>
        <begin position="3"/>
        <end position="113"/>
    </location>
</feature>
<dbReference type="PANTHER" id="PTHR33495:SF2">
    <property type="entry name" value="ANTI-SIGMA FACTOR ANTAGONIST TM_1081-RELATED"/>
    <property type="match status" value="1"/>
</dbReference>
<evidence type="ECO:0000256" key="1">
    <source>
        <dbReference type="ARBA" id="ARBA00001976"/>
    </source>
</evidence>
<dbReference type="InterPro" id="IPR036513">
    <property type="entry name" value="STAS_dom_sf"/>
</dbReference>
<evidence type="ECO:0000313" key="8">
    <source>
        <dbReference type="EMBL" id="PTQ51614.1"/>
    </source>
</evidence>
<comment type="similarity">
    <text evidence="2 6">Belongs to the anti-sigma-factor antagonist family.</text>
</comment>
<evidence type="ECO:0000256" key="4">
    <source>
        <dbReference type="ARBA" id="ARBA00022553"/>
    </source>
</evidence>
<proteinExistence type="inferred from homology"/>
<evidence type="ECO:0000256" key="6">
    <source>
        <dbReference type="RuleBase" id="RU003749"/>
    </source>
</evidence>
<dbReference type="Pfam" id="PF01740">
    <property type="entry name" value="STAS"/>
    <property type="match status" value="1"/>
</dbReference>
<protein>
    <recommendedName>
        <fullName evidence="3 6">Anti-sigma F factor antagonist</fullName>
    </recommendedName>
    <alternativeName>
        <fullName evidence="6">Stage II sporulation protein</fullName>
    </alternativeName>
</protein>
<dbReference type="InterPro" id="IPR002645">
    <property type="entry name" value="STAS_dom"/>
</dbReference>
<sequence>MAVHLTHELRGTALIVRVGGEIDHAVAEEVRDYLDTWLRRSGARHLVLNLSALEFMDSSGLGVILGRYRRLAPDGGRIVVCGVNPTVHRMFELSGLYRIVSAAGDEDAALAELGVA</sequence>
<dbReference type="AlphaFoldDB" id="A0A2T5G601"/>
<evidence type="ECO:0000256" key="2">
    <source>
        <dbReference type="ARBA" id="ARBA00009013"/>
    </source>
</evidence>
<dbReference type="EMBL" id="PEBW01000004">
    <property type="protein sequence ID" value="PTQ51614.1"/>
    <property type="molecule type" value="Genomic_DNA"/>
</dbReference>
<dbReference type="GO" id="GO:0030435">
    <property type="term" value="P:sporulation resulting in formation of a cellular spore"/>
    <property type="evidence" value="ECO:0007669"/>
    <property type="project" value="UniProtKB-KW"/>
</dbReference>
<dbReference type="InterPro" id="IPR014237">
    <property type="entry name" value="Anti-sigma_F_ant"/>
</dbReference>
<evidence type="ECO:0000313" key="9">
    <source>
        <dbReference type="Proteomes" id="UP000244016"/>
    </source>
</evidence>
<reference evidence="8 9" key="1">
    <citation type="submission" date="2017-08" db="EMBL/GenBank/DDBJ databases">
        <title>Burning lignite coal seam in the remote Altai Mountains harbors a hydrogen-driven thermophilic microbial community.</title>
        <authorList>
            <person name="Kadnikov V.V."/>
            <person name="Mardanov A.V."/>
            <person name="Ivasenko D."/>
            <person name="Beletsky A.V."/>
            <person name="Karnachuk O.V."/>
            <person name="Ravin N.V."/>
        </authorList>
    </citation>
    <scope>NUCLEOTIDE SEQUENCE [LARGE SCALE GENOMIC DNA]</scope>
    <source>
        <strain evidence="8">AL31</strain>
    </source>
</reference>
<name>A0A2T5G601_9BACL</name>
<evidence type="ECO:0000259" key="7">
    <source>
        <dbReference type="PROSITE" id="PS50801"/>
    </source>
</evidence>
<dbReference type="PANTHER" id="PTHR33495">
    <property type="entry name" value="ANTI-SIGMA FACTOR ANTAGONIST TM_1081-RELATED-RELATED"/>
    <property type="match status" value="1"/>
</dbReference>
<evidence type="ECO:0000256" key="3">
    <source>
        <dbReference type="ARBA" id="ARBA00020784"/>
    </source>
</evidence>
<keyword evidence="4" id="KW-0597">Phosphoprotein</keyword>
<accession>A0A2T5G601</accession>
<comment type="caution">
    <text evidence="8">The sequence shown here is derived from an EMBL/GenBank/DDBJ whole genome shotgun (WGS) entry which is preliminary data.</text>
</comment>
<dbReference type="CDD" id="cd07043">
    <property type="entry name" value="STAS_anti-anti-sigma_factors"/>
    <property type="match status" value="1"/>
</dbReference>
<dbReference type="NCBIfam" id="TIGR02886">
    <property type="entry name" value="spore_II_AA"/>
    <property type="match status" value="1"/>
</dbReference>
<dbReference type="InterPro" id="IPR003658">
    <property type="entry name" value="Anti-sigma_ant"/>
</dbReference>
<keyword evidence="5" id="KW-0749">Sporulation</keyword>
<evidence type="ECO:0000256" key="5">
    <source>
        <dbReference type="ARBA" id="ARBA00022969"/>
    </source>
</evidence>
<comment type="function">
    <text evidence="1">In the phosphorylated form it could act as an anti-anti-sigma factor that counteracts SpoIIAB and thus releases sigma f from inhibition.</text>
</comment>
<dbReference type="PROSITE" id="PS50801">
    <property type="entry name" value="STAS"/>
    <property type="match status" value="1"/>
</dbReference>
<dbReference type="GO" id="GO:0043856">
    <property type="term" value="F:anti-sigma factor antagonist activity"/>
    <property type="evidence" value="ECO:0007669"/>
    <property type="project" value="InterPro"/>
</dbReference>
<gene>
    <name evidence="8" type="ORF">BLITH_1252</name>
</gene>
<dbReference type="Gene3D" id="3.30.750.24">
    <property type="entry name" value="STAS domain"/>
    <property type="match status" value="1"/>
</dbReference>
<organism evidence="8 9">
    <name type="scientific">Brockia lithotrophica</name>
    <dbReference type="NCBI Taxonomy" id="933949"/>
    <lineage>
        <taxon>Bacteria</taxon>
        <taxon>Bacillati</taxon>
        <taxon>Bacillota</taxon>
        <taxon>Bacilli</taxon>
        <taxon>Bacillales</taxon>
        <taxon>Bacillales Family X. Incertae Sedis</taxon>
        <taxon>Brockia</taxon>
    </lineage>
</organism>